<gene>
    <name evidence="4" type="ORF">FJTKL_11051</name>
</gene>
<keyword evidence="3" id="KW-0732">Signal</keyword>
<dbReference type="Proteomes" id="UP001600888">
    <property type="component" value="Unassembled WGS sequence"/>
</dbReference>
<dbReference type="PIRSF" id="PIRSF029958">
    <property type="entry name" value="Necrosis-inducing_protein"/>
    <property type="match status" value="1"/>
</dbReference>
<dbReference type="PANTHER" id="PTHR33657:SF8">
    <property type="entry name" value="DOMAIN PROTEIN, PUTATIVE (AFU_ORTHOLOGUE AFUA_5G00600)-RELATED"/>
    <property type="match status" value="1"/>
</dbReference>
<dbReference type="Pfam" id="PF05630">
    <property type="entry name" value="NPP1"/>
    <property type="match status" value="1"/>
</dbReference>
<sequence length="249" mass="26111">MLFIMSIRSVLIGLVLTAVPVLGAPGPAQASTPLDARSVISHDAVVGFTEAVPDSVAGTLMLKYKPKLKVTNGCVPFPAVDAEGNTSGGLKPTGSSNGHCSSSTGQVYARAATHGEYFAIMYSWFMPKDSPTSGLGHRYDWEEAIAWLSGETADATLVAFSVSAHGGISSTRSPGRSGDSPLAEYASTWPLNHQLLQTTTVGGTQPLIAWESLTDAARDALQNTDFGKAMVPFKDSVFVGNLEKGYATL</sequence>
<comment type="caution">
    <text evidence="4">The sequence shown here is derived from an EMBL/GenBank/DDBJ whole genome shotgun (WGS) entry which is preliminary data.</text>
</comment>
<proteinExistence type="inferred from homology"/>
<accession>A0ABR4EIG2</accession>
<evidence type="ECO:0000313" key="5">
    <source>
        <dbReference type="Proteomes" id="UP001600888"/>
    </source>
</evidence>
<dbReference type="InterPro" id="IPR008701">
    <property type="entry name" value="NPP1"/>
</dbReference>
<evidence type="ECO:0008006" key="6">
    <source>
        <dbReference type="Google" id="ProtNLM"/>
    </source>
</evidence>
<name>A0ABR4EIG2_9PEZI</name>
<keyword evidence="2" id="KW-0843">Virulence</keyword>
<evidence type="ECO:0000256" key="1">
    <source>
        <dbReference type="ARBA" id="ARBA00009520"/>
    </source>
</evidence>
<comment type="similarity">
    <text evidence="1">Belongs to the Necrosis inducing protein (NPP1) family.</text>
</comment>
<evidence type="ECO:0000256" key="2">
    <source>
        <dbReference type="ARBA" id="ARBA00023026"/>
    </source>
</evidence>
<feature type="signal peptide" evidence="3">
    <location>
        <begin position="1"/>
        <end position="23"/>
    </location>
</feature>
<feature type="chain" id="PRO_5047011902" description="Necrosis inducing protein (NPP1)" evidence="3">
    <location>
        <begin position="24"/>
        <end position="249"/>
    </location>
</feature>
<dbReference type="PANTHER" id="PTHR33657">
    <property type="entry name" value="DOMAIN PROTEIN, PUTATIVE (AFU_ORTHOLOGUE AFUA_5G00600)-RELATED"/>
    <property type="match status" value="1"/>
</dbReference>
<organism evidence="4 5">
    <name type="scientific">Diaporthe vaccinii</name>
    <dbReference type="NCBI Taxonomy" id="105482"/>
    <lineage>
        <taxon>Eukaryota</taxon>
        <taxon>Fungi</taxon>
        <taxon>Dikarya</taxon>
        <taxon>Ascomycota</taxon>
        <taxon>Pezizomycotina</taxon>
        <taxon>Sordariomycetes</taxon>
        <taxon>Sordariomycetidae</taxon>
        <taxon>Diaporthales</taxon>
        <taxon>Diaporthaceae</taxon>
        <taxon>Diaporthe</taxon>
        <taxon>Diaporthe eres species complex</taxon>
    </lineage>
</organism>
<reference evidence="4 5" key="1">
    <citation type="submission" date="2024-03" db="EMBL/GenBank/DDBJ databases">
        <title>A high-quality draft genome sequence of Diaporthe vaccinii, a causative agent of upright dieback and viscid rot disease in cranberry plants.</title>
        <authorList>
            <person name="Sarrasin M."/>
            <person name="Lang B.F."/>
            <person name="Burger G."/>
        </authorList>
    </citation>
    <scope>NUCLEOTIDE SEQUENCE [LARGE SCALE GENOMIC DNA]</scope>
    <source>
        <strain evidence="4 5">IS7</strain>
    </source>
</reference>
<protein>
    <recommendedName>
        <fullName evidence="6">Necrosis inducing protein (NPP1)</fullName>
    </recommendedName>
</protein>
<evidence type="ECO:0000256" key="3">
    <source>
        <dbReference type="SAM" id="SignalP"/>
    </source>
</evidence>
<keyword evidence="5" id="KW-1185">Reference proteome</keyword>
<evidence type="ECO:0000313" key="4">
    <source>
        <dbReference type="EMBL" id="KAL2282228.1"/>
    </source>
</evidence>
<dbReference type="EMBL" id="JBAWTH010000051">
    <property type="protein sequence ID" value="KAL2282228.1"/>
    <property type="molecule type" value="Genomic_DNA"/>
</dbReference>